<dbReference type="HOGENOM" id="CLU_1480664_0_0_10"/>
<dbReference type="SUPFAM" id="SSF81901">
    <property type="entry name" value="HCP-like"/>
    <property type="match status" value="1"/>
</dbReference>
<name>E4T4D0_PALPW</name>
<dbReference type="EMBL" id="CP002345">
    <property type="protein sequence ID" value="ADQ79574.1"/>
    <property type="molecule type" value="Genomic_DNA"/>
</dbReference>
<accession>E4T4D0</accession>
<feature type="transmembrane region" description="Helical" evidence="1">
    <location>
        <begin position="15"/>
        <end position="32"/>
    </location>
</feature>
<dbReference type="AlphaFoldDB" id="E4T4D0"/>
<dbReference type="Proteomes" id="UP000008718">
    <property type="component" value="Chromosome"/>
</dbReference>
<dbReference type="InterPro" id="IPR011990">
    <property type="entry name" value="TPR-like_helical_dom_sf"/>
</dbReference>
<proteinExistence type="predicted"/>
<protein>
    <submittedName>
        <fullName evidence="2">Uncharacterized protein</fullName>
    </submittedName>
</protein>
<keyword evidence="3" id="KW-1185">Reference proteome</keyword>
<evidence type="ECO:0000313" key="3">
    <source>
        <dbReference type="Proteomes" id="UP000008718"/>
    </source>
</evidence>
<gene>
    <name evidence="2" type="ordered locus">Palpr_1428</name>
</gene>
<dbReference type="RefSeq" id="WP_013444943.1">
    <property type="nucleotide sequence ID" value="NC_014734.1"/>
</dbReference>
<keyword evidence="1" id="KW-0812">Transmembrane</keyword>
<dbReference type="Gene3D" id="1.25.40.10">
    <property type="entry name" value="Tetratricopeptide repeat domain"/>
    <property type="match status" value="1"/>
</dbReference>
<evidence type="ECO:0000256" key="1">
    <source>
        <dbReference type="SAM" id="Phobius"/>
    </source>
</evidence>
<evidence type="ECO:0000313" key="2">
    <source>
        <dbReference type="EMBL" id="ADQ79574.1"/>
    </source>
</evidence>
<dbReference type="OrthoDB" id="1362573at2"/>
<organism evidence="2 3">
    <name type="scientific">Paludibacter propionicigenes (strain DSM 17365 / JCM 13257 / WB4)</name>
    <dbReference type="NCBI Taxonomy" id="694427"/>
    <lineage>
        <taxon>Bacteria</taxon>
        <taxon>Pseudomonadati</taxon>
        <taxon>Bacteroidota</taxon>
        <taxon>Bacteroidia</taxon>
        <taxon>Bacteroidales</taxon>
        <taxon>Paludibacteraceae</taxon>
        <taxon>Paludibacter</taxon>
    </lineage>
</organism>
<reference key="1">
    <citation type="submission" date="2010-11" db="EMBL/GenBank/DDBJ databases">
        <title>The complete genome of Paludibacter propionicigenes DSM 17365.</title>
        <authorList>
            <consortium name="US DOE Joint Genome Institute (JGI-PGF)"/>
            <person name="Lucas S."/>
            <person name="Copeland A."/>
            <person name="Lapidus A."/>
            <person name="Bruce D."/>
            <person name="Goodwin L."/>
            <person name="Pitluck S."/>
            <person name="Kyrpides N."/>
            <person name="Mavromatis K."/>
            <person name="Ivanova N."/>
            <person name="Munk A.C."/>
            <person name="Brettin T."/>
            <person name="Detter J.C."/>
            <person name="Han C."/>
            <person name="Tapia R."/>
            <person name="Land M."/>
            <person name="Hauser L."/>
            <person name="Markowitz V."/>
            <person name="Cheng J.-F."/>
            <person name="Hugenholtz P."/>
            <person name="Woyke T."/>
            <person name="Wu D."/>
            <person name="Gronow S."/>
            <person name="Wellnitz S."/>
            <person name="Brambilla E."/>
            <person name="Klenk H.-P."/>
            <person name="Eisen J.A."/>
        </authorList>
    </citation>
    <scope>NUCLEOTIDE SEQUENCE</scope>
    <source>
        <strain>WB4</strain>
    </source>
</reference>
<sequence>MKNIFLNNHYFRKSMLMIIILIVGFITGYKYSKYKTLILIKKLESTKTGNQVNESDDELQKRVLVKGDTIAYEKLHIKHFEDKYSGETLLYDIIMANKYGYKEAYFRVYHSLISNYKYKQLYGKIDDKSLKLALQYLYKGVELDNLNSINALSDLYREGVYIKRDSVKSIYYDKKANRIMSE</sequence>
<keyword evidence="1" id="KW-0472">Membrane</keyword>
<dbReference type="KEGG" id="ppn:Palpr_1428"/>
<reference evidence="2 3" key="2">
    <citation type="journal article" date="2011" name="Stand. Genomic Sci.">
        <title>Complete genome sequence of Paludibacter propionicigenes type strain (WB4).</title>
        <authorList>
            <person name="Gronow S."/>
            <person name="Munk C."/>
            <person name="Lapidus A."/>
            <person name="Nolan M."/>
            <person name="Lucas S."/>
            <person name="Hammon N."/>
            <person name="Deshpande S."/>
            <person name="Cheng J.F."/>
            <person name="Tapia R."/>
            <person name="Han C."/>
            <person name="Goodwin L."/>
            <person name="Pitluck S."/>
            <person name="Liolios K."/>
            <person name="Ivanova N."/>
            <person name="Mavromatis K."/>
            <person name="Mikhailova N."/>
            <person name="Pati A."/>
            <person name="Chen A."/>
            <person name="Palaniappan K."/>
            <person name="Land M."/>
            <person name="Hauser L."/>
            <person name="Chang Y.J."/>
            <person name="Jeffries C.D."/>
            <person name="Brambilla E."/>
            <person name="Rohde M."/>
            <person name="Goker M."/>
            <person name="Detter J.C."/>
            <person name="Woyke T."/>
            <person name="Bristow J."/>
            <person name="Eisen J.A."/>
            <person name="Markowitz V."/>
            <person name="Hugenholtz P."/>
            <person name="Kyrpides N.C."/>
            <person name="Klenk H.P."/>
        </authorList>
    </citation>
    <scope>NUCLEOTIDE SEQUENCE [LARGE SCALE GENOMIC DNA]</scope>
    <source>
        <strain evidence="3">DSM 17365 / JCM 13257 / WB4</strain>
    </source>
</reference>
<keyword evidence="1" id="KW-1133">Transmembrane helix</keyword>